<comment type="catalytic activity">
    <reaction evidence="1 6">
        <text>The enzyme specifically hydrolyzes (1-&gt;4)-beta-D-galactosidic linkages in type I arabinogalactans.</text>
        <dbReference type="EC" id="3.2.1.89"/>
    </reaction>
</comment>
<accession>A0A443YIB1</accession>
<dbReference type="InterPro" id="IPR017853">
    <property type="entry name" value="GH"/>
</dbReference>
<comment type="similarity">
    <text evidence="2 6">Belongs to the glycosyl hydrolase 53 family.</text>
</comment>
<dbReference type="Pfam" id="PF07745">
    <property type="entry name" value="Glyco_hydro_53"/>
    <property type="match status" value="1"/>
</dbReference>
<dbReference type="RefSeq" id="WP_113649343.1">
    <property type="nucleotide sequence ID" value="NZ_QMHN01000010.1"/>
</dbReference>
<dbReference type="EC" id="3.2.1.89" evidence="3 6"/>
<dbReference type="GO" id="GO:0015926">
    <property type="term" value="F:glucosidase activity"/>
    <property type="evidence" value="ECO:0007669"/>
    <property type="project" value="InterPro"/>
</dbReference>
<dbReference type="PANTHER" id="PTHR34983">
    <property type="entry name" value="ARABINOGALACTAN ENDO-BETA-1,4-GALACTANASE A"/>
    <property type="match status" value="1"/>
</dbReference>
<dbReference type="SUPFAM" id="SSF51445">
    <property type="entry name" value="(Trans)glycosidases"/>
    <property type="match status" value="1"/>
</dbReference>
<sequence>MICKNNIIRTCIALTFLGLGLVSCKKKAAEEAFTPEKEIPKANVIQSVAARSVNNYEFLKGADISHVTWMENSNRFFFNTTDQQDLFLMMKERGLNSIRLRVWVNPAGPSYYSGIADVVTKALRAKAQGLSILLSFHYSDSWADFKQQNIPAAWASYNLTQMKTAVATHTTDCLNALKAVGITPKYVQVGNETDYGMLWPMGDTRIAGHMANYAQLFKAGYDAIKLVDSSIKVMVQFSKGYNNAVCTEILDGLIANGATFDIVGISVYPVLETYDQNIEDSLDNLESLIATYNKEVMVVECGYYQNDPKRTREMIFRLLDGVHALPNDKGLGVYYWEPQYYHRTGINKSTFNATTKSPTVGLDGFSLVKNPGFEVDESAATSPAQWQTAGSNPDANYLETNPHTGAYRLTHFKNSGFNVETNQTITGLTNGNYTLQAWVRSGTGLLENYLFARDFGSAQMKVDITPGATWTKISIQNINVTNGQCIIGMYTRGNNIYSSVDNFQFFKQ</sequence>
<dbReference type="InterPro" id="IPR011683">
    <property type="entry name" value="Glyco_hydro_53"/>
</dbReference>
<dbReference type="Gene3D" id="2.60.120.260">
    <property type="entry name" value="Galactose-binding domain-like"/>
    <property type="match status" value="1"/>
</dbReference>
<keyword evidence="5 6" id="KW-0326">Glycosidase</keyword>
<evidence type="ECO:0000256" key="3">
    <source>
        <dbReference type="ARBA" id="ARBA00012556"/>
    </source>
</evidence>
<evidence type="ECO:0000256" key="2">
    <source>
        <dbReference type="ARBA" id="ARBA00010687"/>
    </source>
</evidence>
<keyword evidence="4 6" id="KW-0378">Hydrolase</keyword>
<keyword evidence="6" id="KW-0732">Signal</keyword>
<comment type="caution">
    <text evidence="7">The sequence shown here is derived from an EMBL/GenBank/DDBJ whole genome shotgun (WGS) entry which is preliminary data.</text>
</comment>
<name>A0A443YIB1_9SPHI</name>
<dbReference type="GO" id="GO:0031218">
    <property type="term" value="F:arabinogalactan endo-1,4-beta-galactosidase activity"/>
    <property type="evidence" value="ECO:0007669"/>
    <property type="project" value="UniProtKB-EC"/>
</dbReference>
<evidence type="ECO:0000256" key="6">
    <source>
        <dbReference type="RuleBase" id="RU361192"/>
    </source>
</evidence>
<evidence type="ECO:0000256" key="1">
    <source>
        <dbReference type="ARBA" id="ARBA00001695"/>
    </source>
</evidence>
<evidence type="ECO:0000313" key="8">
    <source>
        <dbReference type="Proteomes" id="UP000284120"/>
    </source>
</evidence>
<dbReference type="GO" id="GO:0045490">
    <property type="term" value="P:pectin catabolic process"/>
    <property type="evidence" value="ECO:0007669"/>
    <property type="project" value="TreeGrafter"/>
</dbReference>
<protein>
    <recommendedName>
        <fullName evidence="3 6">Arabinogalactan endo-beta-1,4-galactanase</fullName>
        <ecNumber evidence="3 6">3.2.1.89</ecNumber>
    </recommendedName>
</protein>
<dbReference type="PROSITE" id="PS51257">
    <property type="entry name" value="PROKAR_LIPOPROTEIN"/>
    <property type="match status" value="1"/>
</dbReference>
<dbReference type="AlphaFoldDB" id="A0A443YIB1"/>
<dbReference type="Gene3D" id="3.20.20.80">
    <property type="entry name" value="Glycosidases"/>
    <property type="match status" value="1"/>
</dbReference>
<keyword evidence="8" id="KW-1185">Reference proteome</keyword>
<feature type="chain" id="PRO_5018813958" description="Arabinogalactan endo-beta-1,4-galactanase" evidence="6">
    <location>
        <begin position="29"/>
        <end position="508"/>
    </location>
</feature>
<evidence type="ECO:0000256" key="4">
    <source>
        <dbReference type="ARBA" id="ARBA00022801"/>
    </source>
</evidence>
<dbReference type="PANTHER" id="PTHR34983:SF1">
    <property type="entry name" value="ARABINOGALACTAN ENDO-BETA-1,4-GALACTANASE A"/>
    <property type="match status" value="1"/>
</dbReference>
<dbReference type="OrthoDB" id="9768786at2"/>
<proteinExistence type="inferred from homology"/>
<feature type="signal peptide" evidence="6">
    <location>
        <begin position="1"/>
        <end position="28"/>
    </location>
</feature>
<dbReference type="Proteomes" id="UP000284120">
    <property type="component" value="Unassembled WGS sequence"/>
</dbReference>
<evidence type="ECO:0000256" key="5">
    <source>
        <dbReference type="ARBA" id="ARBA00023295"/>
    </source>
</evidence>
<gene>
    <name evidence="7" type="ORF">DPV69_20710</name>
</gene>
<reference evidence="7 8" key="1">
    <citation type="submission" date="2018-06" db="EMBL/GenBank/DDBJ databases">
        <title>Pedobacter endophyticus sp. nov., an endophytic bacterium isolated from a leaf of Triticum aestivum.</title>
        <authorList>
            <person name="Zhang L."/>
        </authorList>
    </citation>
    <scope>NUCLEOTIDE SEQUENCE [LARGE SCALE GENOMIC DNA]</scope>
    <source>
        <strain evidence="7 8">CM134L-2</strain>
    </source>
</reference>
<organism evidence="7 8">
    <name type="scientific">Pedobacter chitinilyticus</name>
    <dbReference type="NCBI Taxonomy" id="2233776"/>
    <lineage>
        <taxon>Bacteria</taxon>
        <taxon>Pseudomonadati</taxon>
        <taxon>Bacteroidota</taxon>
        <taxon>Sphingobacteriia</taxon>
        <taxon>Sphingobacteriales</taxon>
        <taxon>Sphingobacteriaceae</taxon>
        <taxon>Pedobacter</taxon>
    </lineage>
</organism>
<dbReference type="EMBL" id="SAYW01000010">
    <property type="protein sequence ID" value="RWU03478.1"/>
    <property type="molecule type" value="Genomic_DNA"/>
</dbReference>
<evidence type="ECO:0000313" key="7">
    <source>
        <dbReference type="EMBL" id="RWU03478.1"/>
    </source>
</evidence>